<reference evidence="1 2" key="1">
    <citation type="journal article" date="2023" name="Science">
        <title>Complex scaffold remodeling in plant triterpene biosynthesis.</title>
        <authorList>
            <person name="De La Pena R."/>
            <person name="Hodgson H."/>
            <person name="Liu J.C."/>
            <person name="Stephenson M.J."/>
            <person name="Martin A.C."/>
            <person name="Owen C."/>
            <person name="Harkess A."/>
            <person name="Leebens-Mack J."/>
            <person name="Jimenez L.E."/>
            <person name="Osbourn A."/>
            <person name="Sattely E.S."/>
        </authorList>
    </citation>
    <scope>NUCLEOTIDE SEQUENCE [LARGE SCALE GENOMIC DNA]</scope>
    <source>
        <strain evidence="2">cv. JPN11</strain>
        <tissue evidence="1">Leaf</tissue>
    </source>
</reference>
<accession>A0ACC1YIP4</accession>
<keyword evidence="2" id="KW-1185">Reference proteome</keyword>
<proteinExistence type="predicted"/>
<evidence type="ECO:0000313" key="2">
    <source>
        <dbReference type="Proteomes" id="UP001164539"/>
    </source>
</evidence>
<organism evidence="1 2">
    <name type="scientific">Melia azedarach</name>
    <name type="common">Chinaberry tree</name>
    <dbReference type="NCBI Taxonomy" id="155640"/>
    <lineage>
        <taxon>Eukaryota</taxon>
        <taxon>Viridiplantae</taxon>
        <taxon>Streptophyta</taxon>
        <taxon>Embryophyta</taxon>
        <taxon>Tracheophyta</taxon>
        <taxon>Spermatophyta</taxon>
        <taxon>Magnoliopsida</taxon>
        <taxon>eudicotyledons</taxon>
        <taxon>Gunneridae</taxon>
        <taxon>Pentapetalae</taxon>
        <taxon>rosids</taxon>
        <taxon>malvids</taxon>
        <taxon>Sapindales</taxon>
        <taxon>Meliaceae</taxon>
        <taxon>Melia</taxon>
    </lineage>
</organism>
<dbReference type="EMBL" id="CM051396">
    <property type="protein sequence ID" value="KAJ4723297.1"/>
    <property type="molecule type" value="Genomic_DNA"/>
</dbReference>
<comment type="caution">
    <text evidence="1">The sequence shown here is derived from an EMBL/GenBank/DDBJ whole genome shotgun (WGS) entry which is preliminary data.</text>
</comment>
<protein>
    <submittedName>
        <fullName evidence="1">Histone demethylase UTY</fullName>
    </submittedName>
</protein>
<sequence>MGLTETNSSCVVAKKKQQQKKFLGYKNGELTVNVSRRKVAANICCQSLEEHVDLDEQFGIARCLDDKECMWLSSDCMSPLSFFEEDKLSAPFHLYADESLENSGLGYGKGHALHFWESLKEKGGNDEVDSSSLVDTDRISFSESLVNLDGEDSEWISDTESDSEHFQSGFLSQSYSSEKLHYDVCLKQASEAEDLEDLSADEPLFWPFDQEKDWSSEEAWKCFSMSPRKGLIKVMTPQENSVESTSQKFIARKVHPKNGSARKLVLSSGSAASKILELKQRTNNKDPKKIERTPSRLRNSNKFSLEDDHKVEPTETKPCSTDRDLFQDDFAVNEELPIEIVLGLDEFDGHEGVDSDLNEDLFFLEQSL</sequence>
<gene>
    <name evidence="1" type="ORF">OWV82_006683</name>
</gene>
<dbReference type="Proteomes" id="UP001164539">
    <property type="component" value="Chromosome 3"/>
</dbReference>
<name>A0ACC1YIP4_MELAZ</name>
<evidence type="ECO:0000313" key="1">
    <source>
        <dbReference type="EMBL" id="KAJ4723297.1"/>
    </source>
</evidence>